<proteinExistence type="inferred from homology"/>
<evidence type="ECO:0000256" key="11">
    <source>
        <dbReference type="SAM" id="MobiDB-lite"/>
    </source>
</evidence>
<feature type="compositionally biased region" description="Basic and acidic residues" evidence="11">
    <location>
        <begin position="51"/>
        <end position="63"/>
    </location>
</feature>
<feature type="transmembrane region" description="Helical" evidence="10">
    <location>
        <begin position="479"/>
        <end position="499"/>
    </location>
</feature>
<keyword evidence="5 10" id="KW-1133">Transmembrane helix</keyword>
<feature type="compositionally biased region" description="Polar residues" evidence="11">
    <location>
        <begin position="142"/>
        <end position="163"/>
    </location>
</feature>
<feature type="region of interest" description="Disordered" evidence="11">
    <location>
        <begin position="26"/>
        <end position="168"/>
    </location>
</feature>
<dbReference type="GO" id="GO:0007007">
    <property type="term" value="P:inner mitochondrial membrane organization"/>
    <property type="evidence" value="ECO:0007669"/>
    <property type="project" value="TreeGrafter"/>
</dbReference>
<evidence type="ECO:0000313" key="13">
    <source>
        <dbReference type="Proteomes" id="UP000012065"/>
    </source>
</evidence>
<protein>
    <recommendedName>
        <fullName evidence="10">Sensitive to high expression protein 9, mitochondrial</fullName>
    </recommendedName>
</protein>
<evidence type="ECO:0000256" key="9">
    <source>
        <dbReference type="ARBA" id="ARBA00024807"/>
    </source>
</evidence>
<comment type="subunit">
    <text evidence="10">Homooligomer.</text>
</comment>
<keyword evidence="2 10" id="KW-0812">Transmembrane</keyword>
<comment type="subcellular location">
    <subcellularLocation>
        <location evidence="10">Mitochondrion inner membrane</location>
        <topology evidence="10">Multi-pass membrane protein</topology>
    </subcellularLocation>
</comment>
<evidence type="ECO:0000256" key="3">
    <source>
        <dbReference type="ARBA" id="ARBA00022792"/>
    </source>
</evidence>
<feature type="transmembrane region" description="Helical" evidence="10">
    <location>
        <begin position="350"/>
        <end position="370"/>
    </location>
</feature>
<evidence type="ECO:0000256" key="7">
    <source>
        <dbReference type="ARBA" id="ARBA00023128"/>
    </source>
</evidence>
<dbReference type="GO" id="GO:0005743">
    <property type="term" value="C:mitochondrial inner membrane"/>
    <property type="evidence" value="ECO:0007669"/>
    <property type="project" value="UniProtKB-SubCell"/>
</dbReference>
<evidence type="ECO:0000256" key="10">
    <source>
        <dbReference type="RuleBase" id="RU364128"/>
    </source>
</evidence>
<dbReference type="Pfam" id="PF05546">
    <property type="entry name" value="She9_MDM33"/>
    <property type="match status" value="1"/>
</dbReference>
<evidence type="ECO:0000256" key="6">
    <source>
        <dbReference type="ARBA" id="ARBA00023054"/>
    </source>
</evidence>
<dbReference type="AlphaFoldDB" id="M5C4V3"/>
<dbReference type="PANTHER" id="PTHR31961:SF3">
    <property type="entry name" value="SENSITIVE TO HIGH EXPRESSION PROTEIN 9, MITOCHONDRIAL"/>
    <property type="match status" value="1"/>
</dbReference>
<sequence>MLAPRRLYRPLQIIPRPYSTPHVLLYSTGRQGGPNATGLGGGSTSGQGTLKPEKTQEEADKIVKQYLDSIKPESNEPPKDTPTRPVETATSSKPESRAPKVVLKTDPLIPRPTLDSSSTAPSPSSRDVPVKPIVTPRHENSKPVTQSDSPKSNDLSQPQLSEKLTSDAKKASQSLAMWKDATLSLLRSRGADAATQLNALGGKLNKVTGYDEIEALKRKVVERGSSQFFQIHFILPIIPHVEETIAALRTAARKAKEDYTEAVSTRAYRQRQVNDLLQRKSTWTDNDVVAFTKLVREDHASATAELEAKSNLEQAETAVDSEFGRLMRAILDRYHEEQVWSDKIRSVSTYGSLAALVANIIVFVLAIVVVEPWKRKRLAQTFENRITEMSEETRRLVEGGMKGLEEHFEKQEGVLVALAQVAQGPIPVENEEQLAPVDPTTPAKETPSIPSLPPLVQAELLNKAKALIDSLIPSTDRDYALMAVGGLGGLITSGVVLLFRSSTR</sequence>
<feature type="compositionally biased region" description="Low complexity" evidence="11">
    <location>
        <begin position="116"/>
        <end position="125"/>
    </location>
</feature>
<dbReference type="PANTHER" id="PTHR31961">
    <property type="entry name" value="SENSITIVE TO HIGH EXPRESSION PROTEIN 9, MITOCHONDRIAL"/>
    <property type="match status" value="1"/>
</dbReference>
<dbReference type="Proteomes" id="UP000012065">
    <property type="component" value="Unassembled WGS sequence"/>
</dbReference>
<evidence type="ECO:0000256" key="1">
    <source>
        <dbReference type="ARBA" id="ARBA00007472"/>
    </source>
</evidence>
<organism evidence="12 13">
    <name type="scientific">Thanatephorus cucumeris (strain AG1-IB / isolate 7/3/14)</name>
    <name type="common">Lettuce bottom rot fungus</name>
    <name type="synonym">Rhizoctonia solani</name>
    <dbReference type="NCBI Taxonomy" id="1108050"/>
    <lineage>
        <taxon>Eukaryota</taxon>
        <taxon>Fungi</taxon>
        <taxon>Dikarya</taxon>
        <taxon>Basidiomycota</taxon>
        <taxon>Agaricomycotina</taxon>
        <taxon>Agaricomycetes</taxon>
        <taxon>Cantharellales</taxon>
        <taxon>Ceratobasidiaceae</taxon>
        <taxon>Rhizoctonia</taxon>
        <taxon>Rhizoctonia solani AG-1</taxon>
    </lineage>
</organism>
<dbReference type="InterPro" id="IPR008839">
    <property type="entry name" value="MDM33_fungi"/>
</dbReference>
<evidence type="ECO:0000256" key="2">
    <source>
        <dbReference type="ARBA" id="ARBA00022692"/>
    </source>
</evidence>
<gene>
    <name evidence="12" type="ORF">BN14_08457</name>
</gene>
<keyword evidence="3 10" id="KW-0999">Mitochondrion inner membrane</keyword>
<keyword evidence="6" id="KW-0175">Coiled coil</keyword>
<keyword evidence="4 10" id="KW-0809">Transit peptide</keyword>
<evidence type="ECO:0000256" key="8">
    <source>
        <dbReference type="ARBA" id="ARBA00023136"/>
    </source>
</evidence>
<name>M5C4V3_THACB</name>
<comment type="caution">
    <text evidence="12">The sequence shown here is derived from an EMBL/GenBank/DDBJ whole genome shotgun (WGS) entry which is preliminary data.</text>
</comment>
<accession>M5C4V3</accession>
<feature type="compositionally biased region" description="Basic and acidic residues" evidence="11">
    <location>
        <begin position="70"/>
        <end position="82"/>
    </location>
</feature>
<evidence type="ECO:0000256" key="5">
    <source>
        <dbReference type="ARBA" id="ARBA00022989"/>
    </source>
</evidence>
<comment type="similarity">
    <text evidence="1 10">Belongs to the SHE9 family.</text>
</comment>
<keyword evidence="7 10" id="KW-0496">Mitochondrion</keyword>
<evidence type="ECO:0000256" key="4">
    <source>
        <dbReference type="ARBA" id="ARBA00022946"/>
    </source>
</evidence>
<dbReference type="EMBL" id="CAOJ01012961">
    <property type="protein sequence ID" value="CCO34359.1"/>
    <property type="molecule type" value="Genomic_DNA"/>
</dbReference>
<reference evidence="12 13" key="1">
    <citation type="journal article" date="2013" name="J. Biotechnol.">
        <title>Establishment and interpretation of the genome sequence of the phytopathogenic fungus Rhizoctonia solani AG1-IB isolate 7/3/14.</title>
        <authorList>
            <person name="Wibberg D.W."/>
            <person name="Jelonek L.J."/>
            <person name="Rupp O.R."/>
            <person name="Hennig M.H."/>
            <person name="Eikmeyer F.E."/>
            <person name="Goesmann A.G."/>
            <person name="Hartmann A.H."/>
            <person name="Borriss R.B."/>
            <person name="Grosch R.G."/>
            <person name="Puehler A.P."/>
            <person name="Schlueter A.S."/>
        </authorList>
    </citation>
    <scope>NUCLEOTIDE SEQUENCE [LARGE SCALE GENOMIC DNA]</scope>
    <source>
        <strain evidence="13">AG1-IB / isolate 7/3/14</strain>
    </source>
</reference>
<comment type="function">
    <text evidence="9">Required for the maintenance of the structure of the mitochondrial inner membrane. Involved in mitochondrial morphology. Causes growth arrest when highly overexpressed.</text>
</comment>
<keyword evidence="8 10" id="KW-0472">Membrane</keyword>
<evidence type="ECO:0000313" key="12">
    <source>
        <dbReference type="EMBL" id="CCO34359.1"/>
    </source>
</evidence>
<dbReference type="HOGENOM" id="CLU_025632_3_1_1"/>